<dbReference type="GO" id="GO:0005220">
    <property type="term" value="F:inositol 1,4,5-trisphosphate-gated calcium channel activity"/>
    <property type="evidence" value="ECO:0007669"/>
    <property type="project" value="UniProtKB-UniRule"/>
</dbReference>
<dbReference type="CDD" id="cd23280">
    <property type="entry name" value="beta-trefoil_MIR_itr-1-like"/>
    <property type="match status" value="1"/>
</dbReference>
<dbReference type="SUPFAM" id="SSF100909">
    <property type="entry name" value="IP3 receptor type 1 binding core, domain 2"/>
    <property type="match status" value="1"/>
</dbReference>
<keyword evidence="13 16" id="KW-0675">Receptor</keyword>
<evidence type="ECO:0000256" key="3">
    <source>
        <dbReference type="ARBA" id="ARBA00022448"/>
    </source>
</evidence>
<evidence type="ECO:0000256" key="12">
    <source>
        <dbReference type="ARBA" id="ARBA00023136"/>
    </source>
</evidence>
<dbReference type="Gene3D" id="2.80.10.50">
    <property type="match status" value="2"/>
</dbReference>
<feature type="compositionally biased region" description="Basic and acidic residues" evidence="17">
    <location>
        <begin position="2919"/>
        <end position="2932"/>
    </location>
</feature>
<comment type="caution">
    <text evidence="18">The sequence shown here is derived from an EMBL/GenBank/DDBJ whole genome shotgun (WGS) entry which is preliminary data.</text>
</comment>
<dbReference type="PANTHER" id="PTHR13715">
    <property type="entry name" value="RYANODINE RECEPTOR AND IP3 RECEPTOR"/>
    <property type="match status" value="1"/>
</dbReference>
<dbReference type="OrthoDB" id="300855at2759"/>
<dbReference type="InterPro" id="IPR013662">
    <property type="entry name" value="RIH_assoc-dom"/>
</dbReference>
<comment type="similarity">
    <text evidence="2 16">Belongs to the InsP3 receptor family.</text>
</comment>
<dbReference type="InterPro" id="IPR036300">
    <property type="entry name" value="MIR_dom_sf"/>
</dbReference>
<evidence type="ECO:0000256" key="1">
    <source>
        <dbReference type="ARBA" id="ARBA00004477"/>
    </source>
</evidence>
<dbReference type="Pfam" id="PF08454">
    <property type="entry name" value="RIH_assoc"/>
    <property type="match status" value="1"/>
</dbReference>
<reference evidence="18" key="1">
    <citation type="submission" date="2022-03" db="EMBL/GenBank/DDBJ databases">
        <authorList>
            <person name="Martin C."/>
        </authorList>
    </citation>
    <scope>NUCLEOTIDE SEQUENCE</scope>
</reference>
<dbReference type="InterPro" id="IPR015925">
    <property type="entry name" value="Ryanodine_IP3_receptor"/>
</dbReference>
<sequence>MSDFLCFGDYICLYCEETEGYAYSLQSSSAHNSLYVYNGQSKELPLGLANVQAIVFQVVIQNRYKLDKKYRKWKQAAEKNPGNTETKAMLGQAKNAVKAEHDDNRTEQKRQMGKMVRYGEIIQLQHVFTQKFIHANPNQASRRDKNNIMVQLHSYNAKAAQFRVLPKYKVKAEGEFVQILDQVIFESAKTPGQYFHASAPYKIDHFSTGSELNLGVDMAGFTVVKHYRPSEETDNVIRSGSVLRLFHKDLEAYVVAEGVFGEPFTEDVHLRLREVDQLKGKTLYPSTSGNTYWQIEKEDQKLHGEMITWEQQVRFRHMATRMYLMVTPLENRLTLTNDELNPNAVFRLHPVINDKDEVVFNTFARIEHVLSKKWLHGLKDQEYKRKKCENVTDPKLLAELQWDGGELRQVSTNDESVYSDVYTFQDVGQKDQVNFNFVAGMVPCIRNFIKDRKKKKRLSGARTIEMCTAFNEMRQFILPDGQPNKNRQKLFRNLRLIDMIVEMLQCPMKEIPDKGPLTQVFKSAYTVINAYLEGGSRKNSLYVAQFIDFFQSQMTLRGEIGLNVTQMLAELIRDSEKIVKRVNFSQIEKILALLKNNSNYRYLDLLSSLCVCNQRPIRHNQNFIAERWLKRDKSLFLTSRGQSIKRQMNVIYVSWDNGKSWTPAREVIDETSADYNRDRHMFFKYQVELCRQLCYGRNMEVIRLITYEMNYLGWEEAFIALESTQLPDEVRAEYCRIIIDMFVDVGDNYPVVEYANVAFAFDDIGMEETKPRVSQTVAQFGGSIATSGDLMTVFPVVHDWISNFLEENQEMIASETGRNKLIAQVLRLLYNLIKFGYYGDVEEIHKLQKPLLHLLDGRHDKPFPKDKATGSGYSKEAKKAVKLYQDKDRYEADKDNRVIMEAKFQAMEVLDMIFKYQNKTRLDAFIVYFKETELSLAVKKKKHPLSPLLFEQFDPLDTSSKMKRQQKRAFGVIKDVFDKSAYFNEAQLTNILLDLANYKQDKMVTKALMMLTKFYSSKTDMFTKLTTTQVFTTLDSCSVHREVQNQNPLLRNLSRIRLNDKQAFKVEEIFFRYLECCSFRDDPNIGHPVNQNIMLCHGVLDLLFTMLTMDYDTISKPQRSMKMMGLKLLRGLVKGNDEIQNKVFKKLGQLLEIPHVESQLAVTLKQVFVANQQICIKVVPQQIKSIIQLVCQHRQNAPEFLYLLAAIVKVEGLDLCLKRNQSIVMKYLMMNYSKIFYMFEKPYEEREKILMNKSGPVKLRYLIGLVDLLSTCAEGESRYIESLCQSILPLDEILLVLNNPDVQCHLKRSFLQYMLNVYMNSGSSIIESGAAELSHQDSLWSYLTELCSQIDSMSEAVKSTDREELKSMLKLHPSHRMKDTENITNAALHDKLWFMLDGAMPFLRTFYSNFFSADVDNYEAEIEVTERIALLLLKLCEGIRTCVTNPSHLKTIMMCVTTVATVSSIPTTETEAFARSFATLDWVNAEEAGFGSSQVQYYKDEIALNNRLRMFSMNASLLYGGHNTVKAQLKINGNKREYTELGGDQQLPLGEEFQNLVKSFLSQDPKHHKHVKKKYAPAAKLIQQLEISSKYLSEMNEAEALLNTRCLQILSAMIHNEERKLPEDYETDIQRHQIQLDYIREVQSVLNDMKGTVNCLPQLGSTNVELVRETLSFLALSLFNANRTVQETLIHFFENTREESFFAAVRTRIHRSGEAIKESRALLAQQRSRKKESNFQAINMRQGHGSARRAFQNIQQYEQALKKNVFKMMTEEDLLQMTRKRAKLDEKPKKPEIEKPLKEKDKGEKSKKKTKKGLSNGGIDKNDKSALVPSEENGLSFDEALVMGMERQEDDRGIDNKGFVPTLLMAGTSKNKKAISETHKIMDGENEEEEQDDNEDEIAFKDDGYIKLVLQVLAAMCDGQFTPLQDYLRVQEDNLRSYNILAEITQFLSMVYTNIKPSSAKLAIRLFNTINETSTGNQANRVVILNNKVVDYINFILRARDIACDPDQVLELRSIISQVLISLIEENSPEAYQVAKEIKDTLDKEAVYRCMTECFELHQKKKFGKKKSTMEAMIEAGGNLMKGIMEGNDKDEMRELLTETGFNFYLVLQRMYDIDPLMDSKEGITLAPMQMKAFKYYKKNTMSVEVLKDDYLQKKTFRVKNKNLLREEIKEKMKWSIDRTSPSNKIRDFMQWTNDIVKDIYYQKKILSNPIAAFLSKNWSLWNYICILLSVAINILMLVVWKAKRPLTIDDLPDGPLPAAMYDPEPDINDNIMSKSLYNLLIWIMGGTHNFFSLVLIISYLLSNHPQLPDCSWISNFCRACCSRKDEDEDDYTDEKVVKKVPESKLATALFSFATIYYMVFLASSLAGTFFWGYFFAFHLLNIVNNNQLLQGVINAVTQNGRSLLWVGILALILIHIYSLVAFAFFRPSFDPTGDAPLHVESLYETLVTMLRYGLTGILFEVFVVNEKEKYDTLSMDASFARFGWMTLFHLTFFILITTIGLNIIFGIIVDTFSELRDKKWVAESDMRDTCFICSRSSYDFEHHGKGFEHHITYDHNMWAYIFYFISLNDTSPNDYTAIDLYVSNMLKKERYEFFPLDRALCLKDEDSTDSKLDEVLACVTILMKKWNKEEQTKKREEERKKQREWVRRKSAFVMSGTDDSDGHPGPGGSGGHGGGGPPPPDDRPDGPGLGGDDHLPPPPPSLLLKGGMIPSHLAAHQKEVPTEPKIEDPVQFIPQRQSDDLDEIIPHPPSLLRKEPTTSQEFPSEKEVPNEGAIQIEIPPKSPTPPPAPKHYSPTAPESKDTVETKHPKQDRDDAYSDIDDHKKIHDDDQIMLEIPPDNGFVEDLDTDNIASSEYPSGGSFDSGSPEPPFDDDMAKFSPMRTPSPNHSSDNMMPREIRGSPVEMVYNVNPSPCSSRRSSLEYGDRKATTHF</sequence>
<feature type="compositionally biased region" description="Basic and acidic residues" evidence="17">
    <location>
        <begin position="2630"/>
        <end position="2648"/>
    </location>
</feature>
<dbReference type="InterPro" id="IPR014821">
    <property type="entry name" value="Ins145_P3_rcpt"/>
</dbReference>
<keyword evidence="19" id="KW-1185">Reference proteome</keyword>
<dbReference type="GO" id="GO:0070679">
    <property type="term" value="F:inositol 1,4,5 trisphosphate binding"/>
    <property type="evidence" value="ECO:0007669"/>
    <property type="project" value="UniProtKB-UniRule"/>
</dbReference>
<evidence type="ECO:0000256" key="5">
    <source>
        <dbReference type="ARBA" id="ARBA00022673"/>
    </source>
</evidence>
<feature type="compositionally biased region" description="Pro residues" evidence="17">
    <location>
        <begin position="2781"/>
        <end position="2790"/>
    </location>
</feature>
<dbReference type="PANTHER" id="PTHR13715:SF99">
    <property type="entry name" value="INOSITOL 1,4,5-TRISPHOSPHATE RECEPTOR-LIKE PROTEIN A"/>
    <property type="match status" value="1"/>
</dbReference>
<dbReference type="SUPFAM" id="SSF82109">
    <property type="entry name" value="MIR domain"/>
    <property type="match status" value="1"/>
</dbReference>
<comment type="subcellular location">
    <subcellularLocation>
        <location evidence="1 16">Endoplasmic reticulum membrane</location>
        <topology evidence="1 16">Multi-pass membrane protein</topology>
    </subcellularLocation>
</comment>
<evidence type="ECO:0000256" key="16">
    <source>
        <dbReference type="RuleBase" id="RU368044"/>
    </source>
</evidence>
<evidence type="ECO:0000256" key="17">
    <source>
        <dbReference type="SAM" id="MobiDB-lite"/>
    </source>
</evidence>
<dbReference type="Gene3D" id="1.10.287.70">
    <property type="match status" value="1"/>
</dbReference>
<keyword evidence="12 16" id="KW-0472">Membrane</keyword>
<comment type="domain">
    <text evidence="16">The receptor contains a calcium channel in its C-terminal extremity. Its large N-terminal cytoplasmic region has the ligand-binding site in the N-terminus and modulatory sites in the middle portion immediately upstream of the channel region.</text>
</comment>
<name>A0A8J1T9Y8_OWEFU</name>
<keyword evidence="11 16" id="KW-0406">Ion transport</keyword>
<feature type="compositionally biased region" description="Basic and acidic residues" evidence="17">
    <location>
        <begin position="2717"/>
        <end position="2729"/>
    </location>
</feature>
<feature type="compositionally biased region" description="Polar residues" evidence="17">
    <location>
        <begin position="2882"/>
        <end position="2892"/>
    </location>
</feature>
<evidence type="ECO:0000256" key="15">
    <source>
        <dbReference type="ARBA" id="ARBA00023303"/>
    </source>
</evidence>
<keyword evidence="14 16" id="KW-1071">Ligand-gated ion channel</keyword>
<dbReference type="InterPro" id="IPR005821">
    <property type="entry name" value="Ion_trans_dom"/>
</dbReference>
<feature type="transmembrane region" description="Helical" evidence="16">
    <location>
        <begin position="2404"/>
        <end position="2426"/>
    </location>
</feature>
<comment type="function">
    <text evidence="16">Receptor for inositol 1,4,5-trisphosphate, a second messenger that mediates the release of intracellular calcium.</text>
</comment>
<feature type="region of interest" description="Disordered" evidence="17">
    <location>
        <begin position="2630"/>
        <end position="2932"/>
    </location>
</feature>
<dbReference type="SUPFAM" id="SSF48371">
    <property type="entry name" value="ARM repeat"/>
    <property type="match status" value="2"/>
</dbReference>
<feature type="compositionally biased region" description="Gly residues" evidence="17">
    <location>
        <begin position="2665"/>
        <end position="2676"/>
    </location>
</feature>
<dbReference type="InterPro" id="IPR000493">
    <property type="entry name" value="InsP3_rcpt"/>
</dbReference>
<dbReference type="InterPro" id="IPR000699">
    <property type="entry name" value="RIH_dom"/>
</dbReference>
<dbReference type="GO" id="GO:0005789">
    <property type="term" value="C:endoplasmic reticulum membrane"/>
    <property type="evidence" value="ECO:0007669"/>
    <property type="project" value="UniProtKB-SubCell"/>
</dbReference>
<evidence type="ECO:0000256" key="14">
    <source>
        <dbReference type="ARBA" id="ARBA00023286"/>
    </source>
</evidence>
<evidence type="ECO:0000256" key="7">
    <source>
        <dbReference type="ARBA" id="ARBA00022737"/>
    </source>
</evidence>
<feature type="compositionally biased region" description="Polar residues" evidence="17">
    <location>
        <begin position="2909"/>
        <end position="2918"/>
    </location>
</feature>
<keyword evidence="5 16" id="KW-0107">Calcium channel</keyword>
<feature type="region of interest" description="Disordered" evidence="17">
    <location>
        <begin position="1779"/>
        <end position="1832"/>
    </location>
</feature>
<feature type="compositionally biased region" description="Basic and acidic residues" evidence="17">
    <location>
        <begin position="2799"/>
        <end position="2830"/>
    </location>
</feature>
<evidence type="ECO:0000256" key="2">
    <source>
        <dbReference type="ARBA" id="ARBA00009453"/>
    </source>
</evidence>
<evidence type="ECO:0000256" key="9">
    <source>
        <dbReference type="ARBA" id="ARBA00022837"/>
    </source>
</evidence>
<organism evidence="18 19">
    <name type="scientific">Owenia fusiformis</name>
    <name type="common">Polychaete worm</name>
    <dbReference type="NCBI Taxonomy" id="6347"/>
    <lineage>
        <taxon>Eukaryota</taxon>
        <taxon>Metazoa</taxon>
        <taxon>Spiralia</taxon>
        <taxon>Lophotrochozoa</taxon>
        <taxon>Annelida</taxon>
        <taxon>Polychaeta</taxon>
        <taxon>Sedentaria</taxon>
        <taxon>Canalipalpata</taxon>
        <taxon>Sabellida</taxon>
        <taxon>Oweniida</taxon>
        <taxon>Oweniidae</taxon>
        <taxon>Owenia</taxon>
    </lineage>
</organism>
<feature type="transmembrane region" description="Helical" evidence="16">
    <location>
        <begin position="2487"/>
        <end position="2510"/>
    </location>
</feature>
<dbReference type="EMBL" id="CAIIXF020000011">
    <property type="protein sequence ID" value="CAH1800294.1"/>
    <property type="molecule type" value="Genomic_DNA"/>
</dbReference>
<dbReference type="Proteomes" id="UP000749559">
    <property type="component" value="Unassembled WGS sequence"/>
</dbReference>
<dbReference type="InterPro" id="IPR016024">
    <property type="entry name" value="ARM-type_fold"/>
</dbReference>
<evidence type="ECO:0000256" key="10">
    <source>
        <dbReference type="ARBA" id="ARBA00022989"/>
    </source>
</evidence>
<keyword evidence="9 16" id="KW-0106">Calcium</keyword>
<keyword evidence="3 16" id="KW-0813">Transport</keyword>
<keyword evidence="6 16" id="KW-0812">Transmembrane</keyword>
<dbReference type="PRINTS" id="PR00779">
    <property type="entry name" value="INSP3RECEPTR"/>
</dbReference>
<keyword evidence="7" id="KW-0677">Repeat</keyword>
<dbReference type="Pfam" id="PF00520">
    <property type="entry name" value="Ion_trans"/>
    <property type="match status" value="1"/>
</dbReference>
<feature type="compositionally biased region" description="Basic and acidic residues" evidence="17">
    <location>
        <begin position="2681"/>
        <end position="2696"/>
    </location>
</feature>
<feature type="transmembrane region" description="Helical" evidence="16">
    <location>
        <begin position="2221"/>
        <end position="2241"/>
    </location>
</feature>
<evidence type="ECO:0000313" key="18">
    <source>
        <dbReference type="EMBL" id="CAH1800294.1"/>
    </source>
</evidence>
<comment type="subunit">
    <text evidence="16">Homotetramer.</text>
</comment>
<dbReference type="Pfam" id="PF08709">
    <property type="entry name" value="Ins145_P3_rec"/>
    <property type="match status" value="1"/>
</dbReference>
<protein>
    <recommendedName>
        <fullName evidence="16">Inositol 1,4,5-trisphosphate receptor</fullName>
    </recommendedName>
</protein>
<accession>A0A8J1T9Y8</accession>
<dbReference type="Gene3D" id="1.25.10.30">
    <property type="entry name" value="IP3 receptor type 1 binding core, RIH domain"/>
    <property type="match status" value="1"/>
</dbReference>
<evidence type="ECO:0000256" key="11">
    <source>
        <dbReference type="ARBA" id="ARBA00023065"/>
    </source>
</evidence>
<evidence type="ECO:0000256" key="13">
    <source>
        <dbReference type="ARBA" id="ARBA00023170"/>
    </source>
</evidence>
<proteinExistence type="inferred from homology"/>
<keyword evidence="8 16" id="KW-0256">Endoplasmic reticulum</keyword>
<keyword evidence="4 16" id="KW-0109">Calcium transport</keyword>
<evidence type="ECO:0000256" key="8">
    <source>
        <dbReference type="ARBA" id="ARBA00022824"/>
    </source>
</evidence>
<dbReference type="Pfam" id="PF02815">
    <property type="entry name" value="MIR"/>
    <property type="match status" value="1"/>
</dbReference>
<evidence type="ECO:0000313" key="19">
    <source>
        <dbReference type="Proteomes" id="UP000749559"/>
    </source>
</evidence>
<evidence type="ECO:0000256" key="4">
    <source>
        <dbReference type="ARBA" id="ARBA00022568"/>
    </source>
</evidence>
<evidence type="ECO:0000256" key="6">
    <source>
        <dbReference type="ARBA" id="ARBA00022692"/>
    </source>
</evidence>
<feature type="transmembrane region" description="Helical" evidence="16">
    <location>
        <begin position="2280"/>
        <end position="2302"/>
    </location>
</feature>
<dbReference type="PROSITE" id="PS50919">
    <property type="entry name" value="MIR"/>
    <property type="match status" value="1"/>
</dbReference>
<dbReference type="Pfam" id="PF01365">
    <property type="entry name" value="RYDR_ITPR"/>
    <property type="match status" value="1"/>
</dbReference>
<feature type="transmembrane region" description="Helical" evidence="16">
    <location>
        <begin position="2356"/>
        <end position="2383"/>
    </location>
</feature>
<keyword evidence="10 16" id="KW-1133">Transmembrane helix</keyword>
<keyword evidence="15 16" id="KW-0407">Ion channel</keyword>
<dbReference type="InterPro" id="IPR016093">
    <property type="entry name" value="MIR_motif"/>
</dbReference>
<dbReference type="GO" id="GO:0051209">
    <property type="term" value="P:release of sequestered calcium ion into cytosol"/>
    <property type="evidence" value="ECO:0007669"/>
    <property type="project" value="UniProtKB-UniRule"/>
</dbReference>
<gene>
    <name evidence="18" type="ORF">OFUS_LOCUS24200</name>
</gene>
<feature type="transmembrane region" description="Helical" evidence="16">
    <location>
        <begin position="2446"/>
        <end position="2466"/>
    </location>
</feature>
<feature type="compositionally biased region" description="Basic and acidic residues" evidence="17">
    <location>
        <begin position="1783"/>
        <end position="1804"/>
    </location>
</feature>
<dbReference type="InterPro" id="IPR035910">
    <property type="entry name" value="RyR/IP3R_RIH_dom_sf"/>
</dbReference>
<feature type="compositionally biased region" description="Polar residues" evidence="17">
    <location>
        <begin position="2850"/>
        <end position="2864"/>
    </location>
</feature>